<dbReference type="SUPFAM" id="SSF144122">
    <property type="entry name" value="Tim10-like"/>
    <property type="match status" value="1"/>
</dbReference>
<keyword evidence="1" id="KW-0813">Transport</keyword>
<accession>A0A7S2U7A8</accession>
<feature type="domain" description="Tim10-like" evidence="3">
    <location>
        <begin position="52"/>
        <end position="111"/>
    </location>
</feature>
<proteinExistence type="inferred from homology"/>
<name>A0A7S2U7A8_9STRA</name>
<dbReference type="GO" id="GO:0015031">
    <property type="term" value="P:protein transport"/>
    <property type="evidence" value="ECO:0007669"/>
    <property type="project" value="UniProtKB-KW"/>
</dbReference>
<dbReference type="GO" id="GO:0005743">
    <property type="term" value="C:mitochondrial inner membrane"/>
    <property type="evidence" value="ECO:0007669"/>
    <property type="project" value="UniProtKB-SubCell"/>
</dbReference>
<feature type="region of interest" description="Disordered" evidence="2">
    <location>
        <begin position="1"/>
        <end position="42"/>
    </location>
</feature>
<dbReference type="InterPro" id="IPR004217">
    <property type="entry name" value="Tim10-like"/>
</dbReference>
<dbReference type="AlphaFoldDB" id="A0A7S2U7A8"/>
<comment type="similarity">
    <text evidence="1">Belongs to the small Tim family.</text>
</comment>
<evidence type="ECO:0000256" key="2">
    <source>
        <dbReference type="SAM" id="MobiDB-lite"/>
    </source>
</evidence>
<sequence>MGFWGKDPEPSGSGAGTDFSSSSDEDAYTTSEADYGSTVGPGGAGDIQEFSVALQQQIVVQQVVTKLSATAFEKCITGKPGEALVGKDITCINAIVNKSLDTSEFLHTRLARKQQQGASTSGSQYS</sequence>
<comment type="function">
    <text evidence="1">Mitochondrial intermembrane chaperone that participates in the import and insertion of some multi-pass transmembrane proteins into the mitochondrial inner membrane. Also required for the transfer of beta-barrel precursors from the TOM complex to the sorting and assembly machinery (SAM complex) of the outer membrane. Acts as a chaperone-like protein that protects the hydrophobic precursors from aggregation and guide them through the mitochondrial intermembrane space.</text>
</comment>
<evidence type="ECO:0000259" key="3">
    <source>
        <dbReference type="Pfam" id="PF02953"/>
    </source>
</evidence>
<keyword evidence="1" id="KW-1015">Disulfide bond</keyword>
<keyword evidence="1" id="KW-0999">Mitochondrion inner membrane</keyword>
<keyword evidence="1" id="KW-0811">Translocation</keyword>
<reference evidence="4" key="1">
    <citation type="submission" date="2021-01" db="EMBL/GenBank/DDBJ databases">
        <authorList>
            <person name="Corre E."/>
            <person name="Pelletier E."/>
            <person name="Niang G."/>
            <person name="Scheremetjew M."/>
            <person name="Finn R."/>
            <person name="Kale V."/>
            <person name="Holt S."/>
            <person name="Cochrane G."/>
            <person name="Meng A."/>
            <person name="Brown T."/>
            <person name="Cohen L."/>
        </authorList>
    </citation>
    <scope>NUCLEOTIDE SEQUENCE</scope>
    <source>
        <strain evidence="4">CCMP2084</strain>
    </source>
</reference>
<comment type="subcellular location">
    <subcellularLocation>
        <location evidence="1">Mitochondrion inner membrane</location>
        <topology evidence="1">Peripheral membrane protein</topology>
        <orientation evidence="1">Intermembrane side</orientation>
    </subcellularLocation>
</comment>
<protein>
    <recommendedName>
        <fullName evidence="1">Mitochondrial import inner membrane translocase subunit</fullName>
    </recommendedName>
</protein>
<keyword evidence="1" id="KW-0653">Protein transport</keyword>
<keyword evidence="1" id="KW-0143">Chaperone</keyword>
<organism evidence="4">
    <name type="scientific">Attheya septentrionalis</name>
    <dbReference type="NCBI Taxonomy" id="420275"/>
    <lineage>
        <taxon>Eukaryota</taxon>
        <taxon>Sar</taxon>
        <taxon>Stramenopiles</taxon>
        <taxon>Ochrophyta</taxon>
        <taxon>Bacillariophyta</taxon>
        <taxon>Coscinodiscophyceae</taxon>
        <taxon>Chaetocerotophycidae</taxon>
        <taxon>Chaetocerotales</taxon>
        <taxon>Attheyaceae</taxon>
        <taxon>Attheya</taxon>
    </lineage>
</organism>
<keyword evidence="1" id="KW-0472">Membrane</keyword>
<keyword evidence="1" id="KW-0496">Mitochondrion</keyword>
<evidence type="ECO:0000256" key="1">
    <source>
        <dbReference type="RuleBase" id="RU367043"/>
    </source>
</evidence>
<gene>
    <name evidence="4" type="ORF">ASEP1449_LOCUS1052</name>
</gene>
<dbReference type="InterPro" id="IPR035427">
    <property type="entry name" value="Tim10-like_dom_sf"/>
</dbReference>
<feature type="compositionally biased region" description="Polar residues" evidence="2">
    <location>
        <begin position="18"/>
        <end position="32"/>
    </location>
</feature>
<dbReference type="Pfam" id="PF02953">
    <property type="entry name" value="zf-Tim10_DDP"/>
    <property type="match status" value="1"/>
</dbReference>
<comment type="domain">
    <text evidence="1">The twin CX3C motif contains 4 conserved Cys residues that form 2 disulfide bonds in the mitochondrial intermembrane space.</text>
</comment>
<dbReference type="EMBL" id="HBHQ01001670">
    <property type="protein sequence ID" value="CAD9809229.1"/>
    <property type="molecule type" value="Transcribed_RNA"/>
</dbReference>
<evidence type="ECO:0000313" key="4">
    <source>
        <dbReference type="EMBL" id="CAD9809229.1"/>
    </source>
</evidence>
<dbReference type="Gene3D" id="1.10.287.810">
    <property type="entry name" value="Mitochondrial import inner membrane translocase subunit tim13 like domains"/>
    <property type="match status" value="1"/>
</dbReference>
<comment type="subunit">
    <text evidence="1">Heterohexamer.</text>
</comment>